<accession>A0A074KYI4</accession>
<evidence type="ECO:0000313" key="2">
    <source>
        <dbReference type="EMBL" id="KEO73285.1"/>
    </source>
</evidence>
<feature type="transmembrane region" description="Helical" evidence="1">
    <location>
        <begin position="53"/>
        <end position="75"/>
    </location>
</feature>
<reference evidence="2 3" key="1">
    <citation type="submission" date="2014-04" db="EMBL/GenBank/DDBJ databases">
        <title>Characterization and application of a salt tolerant electro-active bacterium.</title>
        <authorList>
            <person name="Yang L."/>
            <person name="Wei S."/>
            <person name="Tay Q.X.M."/>
        </authorList>
    </citation>
    <scope>NUCLEOTIDE SEQUENCE [LARGE SCALE GENOMIC DNA]</scope>
    <source>
        <strain evidence="2 3">LY1</strain>
    </source>
</reference>
<evidence type="ECO:0000313" key="3">
    <source>
        <dbReference type="Proteomes" id="UP000027821"/>
    </source>
</evidence>
<comment type="caution">
    <text evidence="2">The sequence shown here is derived from an EMBL/GenBank/DDBJ whole genome shotgun (WGS) entry which is preliminary data.</text>
</comment>
<keyword evidence="1" id="KW-0812">Transmembrane</keyword>
<dbReference type="EMBL" id="JMIH01000022">
    <property type="protein sequence ID" value="KEO73285.1"/>
    <property type="molecule type" value="Genomic_DNA"/>
</dbReference>
<keyword evidence="1" id="KW-1133">Transmembrane helix</keyword>
<evidence type="ECO:0000256" key="1">
    <source>
        <dbReference type="SAM" id="Phobius"/>
    </source>
</evidence>
<gene>
    <name evidence="2" type="ORF">EL17_13125</name>
</gene>
<protein>
    <submittedName>
        <fullName evidence="2">Uncharacterized protein</fullName>
    </submittedName>
</protein>
<dbReference type="Proteomes" id="UP000027821">
    <property type="component" value="Unassembled WGS sequence"/>
</dbReference>
<keyword evidence="3" id="KW-1185">Reference proteome</keyword>
<keyword evidence="1" id="KW-0472">Membrane</keyword>
<organism evidence="2 3">
    <name type="scientific">Anditalea andensis</name>
    <dbReference type="NCBI Taxonomy" id="1048983"/>
    <lineage>
        <taxon>Bacteria</taxon>
        <taxon>Pseudomonadati</taxon>
        <taxon>Bacteroidota</taxon>
        <taxon>Cytophagia</taxon>
        <taxon>Cytophagales</taxon>
        <taxon>Cytophagaceae</taxon>
        <taxon>Anditalea</taxon>
    </lineage>
</organism>
<dbReference type="RefSeq" id="WP_035075100.1">
    <property type="nucleotide sequence ID" value="NZ_JMIH01000022.1"/>
</dbReference>
<proteinExistence type="predicted"/>
<dbReference type="STRING" id="1048983.EL17_13125"/>
<name>A0A074KYI4_9BACT</name>
<dbReference type="AlphaFoldDB" id="A0A074KYI4"/>
<sequence>MTITVGKQVPELPSQALKLLQDIVVKLSDSGFFGLLCSTVTKPLDINMAEAPATAITDFGNLNFVFFIICLLVVIQKKKKNNFKKQDNYEIKWKKQ</sequence>